<name>J7HYA7_9ALPH</name>
<gene>
    <name evidence="9" type="primary">UL44</name>
</gene>
<dbReference type="GO" id="GO:0055036">
    <property type="term" value="C:virion membrane"/>
    <property type="evidence" value="ECO:0007669"/>
    <property type="project" value="UniProtKB-SubCell"/>
</dbReference>
<proteinExistence type="inferred from homology"/>
<evidence type="ECO:0000256" key="8">
    <source>
        <dbReference type="ARBA" id="ARBA00023180"/>
    </source>
</evidence>
<dbReference type="PRINTS" id="PR00668">
    <property type="entry name" value="GLYCPROTEINC"/>
</dbReference>
<dbReference type="InterPro" id="IPR001038">
    <property type="entry name" value="GA_GC"/>
</dbReference>
<keyword evidence="6" id="KW-0472">Membrane</keyword>
<keyword evidence="8" id="KW-0325">Glycoprotein</keyword>
<keyword evidence="4" id="KW-0946">Virion</keyword>
<organism evidence="9">
    <name type="scientific">Bovine alphaherpesvirus 5</name>
    <dbReference type="NCBI Taxonomy" id="35244"/>
    <lineage>
        <taxon>Viruses</taxon>
        <taxon>Duplodnaviria</taxon>
        <taxon>Heunggongvirae</taxon>
        <taxon>Peploviricota</taxon>
        <taxon>Herviviricetes</taxon>
        <taxon>Herpesvirales</taxon>
        <taxon>Orthoherpesviridae</taxon>
        <taxon>Alphaherpesvirinae</taxon>
        <taxon>Varicellovirus</taxon>
        <taxon>Varicellovirus bovinealpha5</taxon>
    </lineage>
</organism>
<evidence type="ECO:0000256" key="3">
    <source>
        <dbReference type="ARBA" id="ARBA00022692"/>
    </source>
</evidence>
<evidence type="ECO:0000256" key="4">
    <source>
        <dbReference type="ARBA" id="ARBA00022844"/>
    </source>
</evidence>
<evidence type="ECO:0000313" key="9">
    <source>
        <dbReference type="EMBL" id="AFQ22967.1"/>
    </source>
</evidence>
<evidence type="ECO:0000256" key="5">
    <source>
        <dbReference type="ARBA" id="ARBA00022989"/>
    </source>
</evidence>
<comment type="subcellular location">
    <subcellularLocation>
        <location evidence="1">Virion membrane</location>
        <topology evidence="1">Single-pass membrane protein</topology>
    </subcellularLocation>
</comment>
<sequence>TVDDSGLFSRTSVLHARGRDANRQPAQLRCEVSWFQSADVERRFAAAATPAVYRPPELRVFFEGGGCLRGALRPRALFPSLDGADGAAPSRTEQSGVCAERPGLVNMRGVRLLSAIDGPVDYTCTATGYPAPLPEFSATATHDASPSLIGSPVSSASWPSPAAFAPCRPCLLRPLSFGAAPGFGE</sequence>
<comment type="similarity">
    <text evidence="2">Belongs to the herpesviridae glycoprotein C family.</text>
</comment>
<keyword evidence="7" id="KW-1015">Disulfide bond</keyword>
<keyword evidence="3" id="KW-0812">Transmembrane</keyword>
<dbReference type="EMBL" id="JN173227">
    <property type="protein sequence ID" value="AFQ22967.1"/>
    <property type="molecule type" value="Genomic_DNA"/>
</dbReference>
<evidence type="ECO:0000256" key="6">
    <source>
        <dbReference type="ARBA" id="ARBA00023136"/>
    </source>
</evidence>
<evidence type="ECO:0000256" key="2">
    <source>
        <dbReference type="ARBA" id="ARBA00005284"/>
    </source>
</evidence>
<evidence type="ECO:0000256" key="7">
    <source>
        <dbReference type="ARBA" id="ARBA00023157"/>
    </source>
</evidence>
<keyword evidence="5" id="KW-1133">Transmembrane helix</keyword>
<protein>
    <submittedName>
        <fullName evidence="9">Glycoprotein C</fullName>
    </submittedName>
</protein>
<feature type="non-terminal residue" evidence="9">
    <location>
        <position position="185"/>
    </location>
</feature>
<evidence type="ECO:0000256" key="1">
    <source>
        <dbReference type="ARBA" id="ARBA00004381"/>
    </source>
</evidence>
<dbReference type="Pfam" id="PF02124">
    <property type="entry name" value="Marek_A"/>
    <property type="match status" value="1"/>
</dbReference>
<accession>J7HYA7</accession>
<feature type="non-terminal residue" evidence="9">
    <location>
        <position position="1"/>
    </location>
</feature>
<reference evidence="9" key="1">
    <citation type="journal article" date="2012" name="Res. Vet. Sci.">
        <title>Nucleotide sequencing and phylogenetic analysis of the 3' region of glycoprotein C gene of South American bovine herpesvirus 1 and 5.</title>
        <authorList>
            <person name="Traesel C.K."/>
            <person name="Silva M.S."/>
            <person name="Spilki F.R."/>
            <person name="Weiblen R."/>
            <person name="Flores E.F."/>
        </authorList>
    </citation>
    <scope>NUCLEOTIDE SEQUENCE</scope>
    <source>
        <strain evidence="9">A613</strain>
    </source>
</reference>